<feature type="chain" id="PRO_5038597729" evidence="3">
    <location>
        <begin position="24"/>
        <end position="430"/>
    </location>
</feature>
<evidence type="ECO:0000256" key="2">
    <source>
        <dbReference type="ARBA" id="ARBA00022729"/>
    </source>
</evidence>
<evidence type="ECO:0000256" key="3">
    <source>
        <dbReference type="SAM" id="SignalP"/>
    </source>
</evidence>
<protein>
    <submittedName>
        <fullName evidence="5">ABC-type branched-subunit amino acid transport system substrate-binding protein</fullName>
    </submittedName>
</protein>
<organism evidence="5 6">
    <name type="scientific">Nocardia puris</name>
    <dbReference type="NCBI Taxonomy" id="208602"/>
    <lineage>
        <taxon>Bacteria</taxon>
        <taxon>Bacillati</taxon>
        <taxon>Actinomycetota</taxon>
        <taxon>Actinomycetes</taxon>
        <taxon>Mycobacteriales</taxon>
        <taxon>Nocardiaceae</taxon>
        <taxon>Nocardia</taxon>
    </lineage>
</organism>
<reference evidence="5 6" key="1">
    <citation type="submission" date="2018-06" db="EMBL/GenBank/DDBJ databases">
        <title>Genomic Encyclopedia of Type Strains, Phase IV (KMG-IV): sequencing the most valuable type-strain genomes for metagenomic binning, comparative biology and taxonomic classification.</title>
        <authorList>
            <person name="Goeker M."/>
        </authorList>
    </citation>
    <scope>NUCLEOTIDE SEQUENCE [LARGE SCALE GENOMIC DNA]</scope>
    <source>
        <strain evidence="5 6">DSM 44599</strain>
    </source>
</reference>
<dbReference type="STRING" id="1210090.GCA_001613185_04176"/>
<comment type="similarity">
    <text evidence="1">Belongs to the leucine-binding protein family.</text>
</comment>
<dbReference type="EMBL" id="QNRE01000018">
    <property type="protein sequence ID" value="RBO83644.1"/>
    <property type="molecule type" value="Genomic_DNA"/>
</dbReference>
<dbReference type="OrthoDB" id="4501457at2"/>
<dbReference type="Proteomes" id="UP000252586">
    <property type="component" value="Unassembled WGS sequence"/>
</dbReference>
<sequence>MAASRRSLRRGATALIAASLALAGCSTSTPESVPGVTAEPCPAAIDPDKGCVYLGVLSDLVDGPFSPLGKAVQDGQAAFWNAVNKAGGIGGYEIDVTTYARDTFYDPHRHGEQFRDIEPHVLALAMSLGTAQTLSVLPEMDAADVVTGAGTLWSGWQYRETDRNLVLDSSYSYCTEAILGLDWFAQNKTNPGKLAVIAFRGNYGGDYANGALRWASDNGAVVTARVDTGPNAEVGNQDGPVAEIMADPPDVVLLATGPAETAEIVAKLVARGYEGRFLGSTPTWNGALLKTAAGPSLAELYNYTSPYDLWDGASEGARNARAAAPQVPANWGYNLGYAVSFPMKALLTRASSMGMLTRKGLREALDGLSVDSEGMTAVHNYGADGPDFAAQRAFIGAPDASSPLGSRTVTADYHGPTLDRITLHGPCVSH</sequence>
<dbReference type="Gene3D" id="3.40.50.2300">
    <property type="match status" value="2"/>
</dbReference>
<dbReference type="SUPFAM" id="SSF53822">
    <property type="entry name" value="Periplasmic binding protein-like I"/>
    <property type="match status" value="1"/>
</dbReference>
<feature type="signal peptide" evidence="3">
    <location>
        <begin position="1"/>
        <end position="23"/>
    </location>
</feature>
<evidence type="ECO:0000313" key="6">
    <source>
        <dbReference type="Proteomes" id="UP000252586"/>
    </source>
</evidence>
<dbReference type="PROSITE" id="PS51257">
    <property type="entry name" value="PROKAR_LIPOPROTEIN"/>
    <property type="match status" value="1"/>
</dbReference>
<feature type="domain" description="Leucine-binding protein" evidence="4">
    <location>
        <begin position="52"/>
        <end position="377"/>
    </location>
</feature>
<name>A0A366D2I0_9NOCA</name>
<evidence type="ECO:0000313" key="5">
    <source>
        <dbReference type="EMBL" id="RBO83644.1"/>
    </source>
</evidence>
<dbReference type="Pfam" id="PF13458">
    <property type="entry name" value="Peripla_BP_6"/>
    <property type="match status" value="1"/>
</dbReference>
<dbReference type="PANTHER" id="PTHR47235">
    <property type="entry name" value="BLR6548 PROTEIN"/>
    <property type="match status" value="1"/>
</dbReference>
<comment type="caution">
    <text evidence="5">The sequence shown here is derived from an EMBL/GenBank/DDBJ whole genome shotgun (WGS) entry which is preliminary data.</text>
</comment>
<keyword evidence="6" id="KW-1185">Reference proteome</keyword>
<dbReference type="PANTHER" id="PTHR47235:SF1">
    <property type="entry name" value="BLR6548 PROTEIN"/>
    <property type="match status" value="1"/>
</dbReference>
<accession>A0A366D2I0</accession>
<dbReference type="RefSeq" id="WP_067510880.1">
    <property type="nucleotide sequence ID" value="NZ_QNRE01000018.1"/>
</dbReference>
<dbReference type="InterPro" id="IPR028081">
    <property type="entry name" value="Leu-bd"/>
</dbReference>
<dbReference type="InterPro" id="IPR028082">
    <property type="entry name" value="Peripla_BP_I"/>
</dbReference>
<dbReference type="AlphaFoldDB" id="A0A366D2I0"/>
<evidence type="ECO:0000259" key="4">
    <source>
        <dbReference type="Pfam" id="PF13458"/>
    </source>
</evidence>
<gene>
    <name evidence="5" type="ORF">DFR74_11869</name>
</gene>
<proteinExistence type="inferred from homology"/>
<keyword evidence="2 3" id="KW-0732">Signal</keyword>
<evidence type="ECO:0000256" key="1">
    <source>
        <dbReference type="ARBA" id="ARBA00010062"/>
    </source>
</evidence>